<evidence type="ECO:0000256" key="3">
    <source>
        <dbReference type="ARBA" id="ARBA00022833"/>
    </source>
</evidence>
<evidence type="ECO:0000313" key="9">
    <source>
        <dbReference type="Proteomes" id="UP001164746"/>
    </source>
</evidence>
<keyword evidence="4 5" id="KW-0238">DNA-binding</keyword>
<evidence type="ECO:0000256" key="4">
    <source>
        <dbReference type="ARBA" id="ARBA00023125"/>
    </source>
</evidence>
<protein>
    <submittedName>
        <fullName evidence="8">THAP9-like protein</fullName>
    </submittedName>
</protein>
<dbReference type="SMART" id="SM00980">
    <property type="entry name" value="THAP"/>
    <property type="match status" value="1"/>
</dbReference>
<dbReference type="InterPro" id="IPR038441">
    <property type="entry name" value="THAP_Znf_sf"/>
</dbReference>
<evidence type="ECO:0000256" key="2">
    <source>
        <dbReference type="ARBA" id="ARBA00022771"/>
    </source>
</evidence>
<dbReference type="Gene3D" id="6.20.210.20">
    <property type="entry name" value="THAP domain"/>
    <property type="match status" value="1"/>
</dbReference>
<organism evidence="8 9">
    <name type="scientific">Mya arenaria</name>
    <name type="common">Soft-shell clam</name>
    <dbReference type="NCBI Taxonomy" id="6604"/>
    <lineage>
        <taxon>Eukaryota</taxon>
        <taxon>Metazoa</taxon>
        <taxon>Spiralia</taxon>
        <taxon>Lophotrochozoa</taxon>
        <taxon>Mollusca</taxon>
        <taxon>Bivalvia</taxon>
        <taxon>Autobranchia</taxon>
        <taxon>Heteroconchia</taxon>
        <taxon>Euheterodonta</taxon>
        <taxon>Imparidentia</taxon>
        <taxon>Neoheterodontei</taxon>
        <taxon>Myida</taxon>
        <taxon>Myoidea</taxon>
        <taxon>Myidae</taxon>
        <taxon>Mya</taxon>
    </lineage>
</organism>
<reference evidence="8" key="1">
    <citation type="submission" date="2022-11" db="EMBL/GenBank/DDBJ databases">
        <title>Centuries of genome instability and evolution in soft-shell clam transmissible cancer (bioRxiv).</title>
        <authorList>
            <person name="Hart S.F.M."/>
            <person name="Yonemitsu M.A."/>
            <person name="Giersch R.M."/>
            <person name="Beal B.F."/>
            <person name="Arriagada G."/>
            <person name="Davis B.W."/>
            <person name="Ostrander E.A."/>
            <person name="Goff S.P."/>
            <person name="Metzger M.J."/>
        </authorList>
    </citation>
    <scope>NUCLEOTIDE SEQUENCE</scope>
    <source>
        <strain evidence="8">MELC-2E11</strain>
        <tissue evidence="8">Siphon/mantle</tissue>
    </source>
</reference>
<keyword evidence="6" id="KW-0175">Coiled coil</keyword>
<dbReference type="EMBL" id="CP111017">
    <property type="protein sequence ID" value="WAR08806.1"/>
    <property type="molecule type" value="Genomic_DNA"/>
</dbReference>
<feature type="coiled-coil region" evidence="6">
    <location>
        <begin position="104"/>
        <end position="131"/>
    </location>
</feature>
<dbReference type="PANTHER" id="PTHR23080">
    <property type="entry name" value="THAP DOMAIN PROTEIN"/>
    <property type="match status" value="1"/>
</dbReference>
<dbReference type="SUPFAM" id="SSF57716">
    <property type="entry name" value="Glucocorticoid receptor-like (DNA-binding domain)"/>
    <property type="match status" value="1"/>
</dbReference>
<dbReference type="Proteomes" id="UP001164746">
    <property type="component" value="Chromosome 6"/>
</dbReference>
<keyword evidence="9" id="KW-1185">Reference proteome</keyword>
<feature type="domain" description="THAP-type" evidence="7">
    <location>
        <begin position="1"/>
        <end position="79"/>
    </location>
</feature>
<evidence type="ECO:0000313" key="8">
    <source>
        <dbReference type="EMBL" id="WAR08806.1"/>
    </source>
</evidence>
<keyword evidence="3" id="KW-0862">Zinc</keyword>
<sequence length="252" mass="29368">MVKSCSVFGGTHRANSVAKKKGIRFFKFPKGSHKRRSWIKAMNRKDWIPNGNSFVCSAHFVYGWHSYEAGDADYAPSVFSYKETAVDEKRQERAFRRDISMCDTDSLIEENQQLREENERLRKELKMMKWGVNIIKDDDNTTRFYSGLPTFAAKKMQYLNGAKTPVKYRQKPQSSIGLLVQDIADRFSISNSTFSNIFITWICLLHEEMKVINVFPSRNIINETMPTSFKKFPNVRIILDYIQKYLSNDLLV</sequence>
<gene>
    <name evidence="8" type="ORF">MAR_018764</name>
</gene>
<proteinExistence type="predicted"/>
<evidence type="ECO:0000259" key="7">
    <source>
        <dbReference type="PROSITE" id="PS50950"/>
    </source>
</evidence>
<evidence type="ECO:0000256" key="1">
    <source>
        <dbReference type="ARBA" id="ARBA00022723"/>
    </source>
</evidence>
<accession>A0ABY7EJ42</accession>
<name>A0ABY7EJ42_MYAAR</name>
<keyword evidence="1" id="KW-0479">Metal-binding</keyword>
<evidence type="ECO:0000256" key="6">
    <source>
        <dbReference type="SAM" id="Coils"/>
    </source>
</evidence>
<dbReference type="PROSITE" id="PS50950">
    <property type="entry name" value="ZF_THAP"/>
    <property type="match status" value="1"/>
</dbReference>
<dbReference type="Pfam" id="PF05485">
    <property type="entry name" value="THAP"/>
    <property type="match status" value="1"/>
</dbReference>
<keyword evidence="2 5" id="KW-0863">Zinc-finger</keyword>
<evidence type="ECO:0000256" key="5">
    <source>
        <dbReference type="PROSITE-ProRule" id="PRU00309"/>
    </source>
</evidence>
<dbReference type="InterPro" id="IPR006612">
    <property type="entry name" value="THAP_Znf"/>
</dbReference>